<accession>A0A4V1ISR8</accession>
<proteinExistence type="predicted"/>
<gene>
    <name evidence="1" type="ORF">BDK51DRAFT_26078</name>
</gene>
<dbReference type="Proteomes" id="UP000269721">
    <property type="component" value="Unassembled WGS sequence"/>
</dbReference>
<keyword evidence="2" id="KW-1185">Reference proteome</keyword>
<reference evidence="2" key="1">
    <citation type="journal article" date="2018" name="Nat. Microbiol.">
        <title>Leveraging single-cell genomics to expand the fungal tree of life.</title>
        <authorList>
            <person name="Ahrendt S.R."/>
            <person name="Quandt C.A."/>
            <person name="Ciobanu D."/>
            <person name="Clum A."/>
            <person name="Salamov A."/>
            <person name="Andreopoulos B."/>
            <person name="Cheng J.F."/>
            <person name="Woyke T."/>
            <person name="Pelin A."/>
            <person name="Henrissat B."/>
            <person name="Reynolds N.K."/>
            <person name="Benny G.L."/>
            <person name="Smith M.E."/>
            <person name="James T.Y."/>
            <person name="Grigoriev I.V."/>
        </authorList>
    </citation>
    <scope>NUCLEOTIDE SEQUENCE [LARGE SCALE GENOMIC DNA]</scope>
</reference>
<protein>
    <submittedName>
        <fullName evidence="1">Uncharacterized protein</fullName>
    </submittedName>
</protein>
<evidence type="ECO:0000313" key="2">
    <source>
        <dbReference type="Proteomes" id="UP000269721"/>
    </source>
</evidence>
<organism evidence="1 2">
    <name type="scientific">Blyttiomyces helicus</name>
    <dbReference type="NCBI Taxonomy" id="388810"/>
    <lineage>
        <taxon>Eukaryota</taxon>
        <taxon>Fungi</taxon>
        <taxon>Fungi incertae sedis</taxon>
        <taxon>Chytridiomycota</taxon>
        <taxon>Chytridiomycota incertae sedis</taxon>
        <taxon>Chytridiomycetes</taxon>
        <taxon>Chytridiomycetes incertae sedis</taxon>
        <taxon>Blyttiomyces</taxon>
    </lineage>
</organism>
<dbReference type="EMBL" id="KZ993878">
    <property type="protein sequence ID" value="RKO94507.1"/>
    <property type="molecule type" value="Genomic_DNA"/>
</dbReference>
<dbReference type="AlphaFoldDB" id="A0A4V1ISR8"/>
<evidence type="ECO:0000313" key="1">
    <source>
        <dbReference type="EMBL" id="RKO94507.1"/>
    </source>
</evidence>
<sequence>MCRQSDAVFPGVSWTHINANKLCEAKGGGGLEREGMHLGTFVSWGQSQWRRQQLGSRGGTESWAKRGQEPEVGRWGFPEGQWACLRRRSVCRSRLSGVWEMALGGGEAKGWGAGIKESGRQMSSLGTCFLNISLVRTRVLPLPPRPVDHRATDLEINISVVLVRVLFGHGKQSSTSKAHGLHKIAHQNLGKWDWIGDFWSGRAGASTHTSSPLAPCCSIISSSLPGGLLGNVLNAGKERCFLTSLAYDRNALKTAHQTTWKDRELQLDKALGGCILILIDGTEAIIFEEGVEAFGMIVRVREKAARNTGCLRCAFL</sequence>
<name>A0A4V1ISR8_9FUNG</name>